<dbReference type="GO" id="GO:0006353">
    <property type="term" value="P:DNA-templated transcription termination"/>
    <property type="evidence" value="ECO:0007669"/>
    <property type="project" value="UniProtKB-UniRule"/>
</dbReference>
<dbReference type="InterPro" id="IPR010213">
    <property type="entry name" value="TF_NusA"/>
</dbReference>
<dbReference type="CDD" id="cd22529">
    <property type="entry name" value="KH-II_NusA_rpt2"/>
    <property type="match status" value="1"/>
</dbReference>
<dbReference type="NCBIfam" id="TIGR01953">
    <property type="entry name" value="NusA"/>
    <property type="match status" value="1"/>
</dbReference>
<dbReference type="EMBL" id="CP021422">
    <property type="protein sequence ID" value="ASB42488.1"/>
    <property type="molecule type" value="Genomic_DNA"/>
</dbReference>
<dbReference type="Pfam" id="PF13184">
    <property type="entry name" value="KH_NusA_1st"/>
    <property type="match status" value="1"/>
</dbReference>
<feature type="domain" description="K Homology" evidence="8">
    <location>
        <begin position="241"/>
        <end position="338"/>
    </location>
</feature>
<evidence type="ECO:0000256" key="1">
    <source>
        <dbReference type="ARBA" id="ARBA00022472"/>
    </source>
</evidence>
<dbReference type="Gene3D" id="3.30.1480.10">
    <property type="entry name" value="NusA, N-terminal domain"/>
    <property type="match status" value="1"/>
</dbReference>
<comment type="function">
    <text evidence="7">Participates in both transcription termination and antitermination.</text>
</comment>
<keyword evidence="5 7" id="KW-0805">Transcription regulation</keyword>
<dbReference type="KEGG" id="amur:ADH66_18640"/>
<evidence type="ECO:0000256" key="2">
    <source>
        <dbReference type="ARBA" id="ARBA00022490"/>
    </source>
</evidence>
<evidence type="ECO:0000256" key="4">
    <source>
        <dbReference type="ARBA" id="ARBA00022884"/>
    </source>
</evidence>
<evidence type="ECO:0000313" key="10">
    <source>
        <dbReference type="EMBL" id="QQR31779.1"/>
    </source>
</evidence>
<dbReference type="GO" id="GO:0003700">
    <property type="term" value="F:DNA-binding transcription factor activity"/>
    <property type="evidence" value="ECO:0007669"/>
    <property type="project" value="InterPro"/>
</dbReference>
<dbReference type="GO" id="GO:0005829">
    <property type="term" value="C:cytosol"/>
    <property type="evidence" value="ECO:0007669"/>
    <property type="project" value="TreeGrafter"/>
</dbReference>
<sequence>MVRKKKAAEPQGNEELFLALGLLEKEKGIPMDFMLDKIKKAIGTACKNTYNNEDVEMEVDPVTGRFEVYLQKTVVEEVDDPDKELLLEEAREISPMAEAGGTVGIKLDTKQFGRVAAQTARNIIRQGIRDSERGQMMQEFQSKHQELVSALIERVDPKTGALTLRIGKAEAVLPKAEQIGGESVQEGDYIKVYVVDVLEGLKGPKAIISRTRPELVKRMFETEVPEIYDGTVEIKAVAREAGSRTKLAVLSHNPDVDAVGACIGTRGARVNEIVEELGGEKIDIVEYSEEPEKFVAAALSPANVLSVELSEGEVRACKVTVPDSQLSLAIGNKGQNARLAAKLTGWKIDIKPESGFFGEE</sequence>
<dbReference type="FunFam" id="3.30.300.20:FF:000002">
    <property type="entry name" value="Transcription termination/antitermination protein NusA"/>
    <property type="match status" value="1"/>
</dbReference>
<dbReference type="InterPro" id="IPR015946">
    <property type="entry name" value="KH_dom-like_a/b"/>
</dbReference>
<dbReference type="SMART" id="SM00322">
    <property type="entry name" value="KH"/>
    <property type="match status" value="1"/>
</dbReference>
<dbReference type="InterPro" id="IPR030842">
    <property type="entry name" value="TF_NusA_bacterial"/>
</dbReference>
<proteinExistence type="inferred from homology"/>
<dbReference type="Gene3D" id="3.30.300.20">
    <property type="match status" value="2"/>
</dbReference>
<name>A0A1Z2XVK8_9FIRM</name>
<reference evidence="10 12" key="3">
    <citation type="submission" date="2020-11" db="EMBL/GenBank/DDBJ databases">
        <title>Closed and high quality bacterial genomes of the OMM12 community.</title>
        <authorList>
            <person name="Marbouty M."/>
            <person name="Lamy-Besnier Q."/>
            <person name="Debarbieux L."/>
            <person name="Koszul R."/>
        </authorList>
    </citation>
    <scope>NUCLEOTIDE SEQUENCE [LARGE SCALE GENOMIC DNA]</scope>
    <source>
        <strain evidence="10 12">KB18</strain>
    </source>
</reference>
<dbReference type="Proteomes" id="UP000196710">
    <property type="component" value="Chromosome"/>
</dbReference>
<evidence type="ECO:0000313" key="9">
    <source>
        <dbReference type="EMBL" id="ASB42488.1"/>
    </source>
</evidence>
<dbReference type="EMBL" id="CP065321">
    <property type="protein sequence ID" value="QQR31779.1"/>
    <property type="molecule type" value="Genomic_DNA"/>
</dbReference>
<dbReference type="PROSITE" id="PS50084">
    <property type="entry name" value="KH_TYPE_1"/>
    <property type="match status" value="1"/>
</dbReference>
<accession>A0A1Z2XVK8</accession>
<evidence type="ECO:0000259" key="8">
    <source>
        <dbReference type="SMART" id="SM00322"/>
    </source>
</evidence>
<keyword evidence="6 7" id="KW-0804">Transcription</keyword>
<dbReference type="AlphaFoldDB" id="A0A1Z2XVK8"/>
<dbReference type="CDD" id="cd02134">
    <property type="entry name" value="KH-II_NusA_rpt1"/>
    <property type="match status" value="1"/>
</dbReference>
<dbReference type="FunFam" id="3.30.300.20:FF:000005">
    <property type="entry name" value="Transcription termination/antitermination protein NusA"/>
    <property type="match status" value="1"/>
</dbReference>
<dbReference type="InterPro" id="IPR004087">
    <property type="entry name" value="KH_dom"/>
</dbReference>
<dbReference type="SUPFAM" id="SSF69705">
    <property type="entry name" value="Transcription factor NusA, N-terminal domain"/>
    <property type="match status" value="1"/>
</dbReference>
<dbReference type="Gene3D" id="2.40.50.140">
    <property type="entry name" value="Nucleic acid-binding proteins"/>
    <property type="match status" value="1"/>
</dbReference>
<comment type="subunit">
    <text evidence="7">Monomer. Binds directly to the core enzyme of the DNA-dependent RNA polymerase and to nascent RNA.</text>
</comment>
<dbReference type="GO" id="GO:0031564">
    <property type="term" value="P:transcription antitermination"/>
    <property type="evidence" value="ECO:0007669"/>
    <property type="project" value="UniProtKB-UniRule"/>
</dbReference>
<evidence type="ECO:0000313" key="11">
    <source>
        <dbReference type="Proteomes" id="UP000196710"/>
    </source>
</evidence>
<dbReference type="InterPro" id="IPR009019">
    <property type="entry name" value="KH_sf_prok-type"/>
</dbReference>
<evidence type="ECO:0000256" key="3">
    <source>
        <dbReference type="ARBA" id="ARBA00022814"/>
    </source>
</evidence>
<dbReference type="Pfam" id="PF26594">
    <property type="entry name" value="KH_NusA_2nd"/>
    <property type="match status" value="1"/>
</dbReference>
<dbReference type="InterPro" id="IPR058582">
    <property type="entry name" value="KH_NusA_2nd"/>
</dbReference>
<keyword evidence="3 7" id="KW-0889">Transcription antitermination</keyword>
<keyword evidence="1 7" id="KW-0806">Transcription termination</keyword>
<dbReference type="RefSeq" id="WP_066537684.1">
    <property type="nucleotide sequence ID" value="NZ_CP021422.1"/>
</dbReference>
<evidence type="ECO:0000256" key="6">
    <source>
        <dbReference type="ARBA" id="ARBA00023163"/>
    </source>
</evidence>
<comment type="subcellular location">
    <subcellularLocation>
        <location evidence="7">Cytoplasm</location>
    </subcellularLocation>
</comment>
<comment type="similarity">
    <text evidence="7">Belongs to the NusA family.</text>
</comment>
<dbReference type="GO" id="GO:0003723">
    <property type="term" value="F:RNA binding"/>
    <property type="evidence" value="ECO:0007669"/>
    <property type="project" value="UniProtKB-UniRule"/>
</dbReference>
<dbReference type="CDD" id="cd04455">
    <property type="entry name" value="S1_NusA"/>
    <property type="match status" value="1"/>
</dbReference>
<reference evidence="9" key="1">
    <citation type="journal article" date="2017" name="Genome Announc.">
        <title>High-Quality Whole-Genome Sequences of the Oligo-Mouse-Microbiota Bacterial Community.</title>
        <authorList>
            <person name="Garzetti D."/>
            <person name="Brugiroux S."/>
            <person name="Bunk B."/>
            <person name="Pukall R."/>
            <person name="McCoy K.D."/>
            <person name="Macpherson A.J."/>
            <person name="Stecher B."/>
        </authorList>
    </citation>
    <scope>NUCLEOTIDE SEQUENCE</scope>
    <source>
        <strain evidence="9">KB18</strain>
    </source>
</reference>
<protein>
    <recommendedName>
        <fullName evidence="7">Transcription termination/antitermination protein NusA</fullName>
    </recommendedName>
</protein>
<evidence type="ECO:0000313" key="12">
    <source>
        <dbReference type="Proteomes" id="UP000596035"/>
    </source>
</evidence>
<dbReference type="SUPFAM" id="SSF54814">
    <property type="entry name" value="Prokaryotic type KH domain (KH-domain type II)"/>
    <property type="match status" value="2"/>
</dbReference>
<dbReference type="InterPro" id="IPR036555">
    <property type="entry name" value="NusA_N_sf"/>
</dbReference>
<dbReference type="InterPro" id="IPR012340">
    <property type="entry name" value="NA-bd_OB-fold"/>
</dbReference>
<dbReference type="HAMAP" id="MF_00945_B">
    <property type="entry name" value="NusA_B"/>
    <property type="match status" value="1"/>
</dbReference>
<evidence type="ECO:0000256" key="5">
    <source>
        <dbReference type="ARBA" id="ARBA00023015"/>
    </source>
</evidence>
<dbReference type="Proteomes" id="UP000596035">
    <property type="component" value="Chromosome"/>
</dbReference>
<keyword evidence="4 7" id="KW-0694">RNA-binding</keyword>
<keyword evidence="2 7" id="KW-0963">Cytoplasm</keyword>
<dbReference type="SUPFAM" id="SSF50249">
    <property type="entry name" value="Nucleic acid-binding proteins"/>
    <property type="match status" value="1"/>
</dbReference>
<keyword evidence="11" id="KW-1185">Reference proteome</keyword>
<dbReference type="InterPro" id="IPR013735">
    <property type="entry name" value="TF_NusA_N"/>
</dbReference>
<organism evidence="10 12">
    <name type="scientific">Acutalibacter muris</name>
    <dbReference type="NCBI Taxonomy" id="1796620"/>
    <lineage>
        <taxon>Bacteria</taxon>
        <taxon>Bacillati</taxon>
        <taxon>Bacillota</taxon>
        <taxon>Clostridia</taxon>
        <taxon>Eubacteriales</taxon>
        <taxon>Acutalibacteraceae</taxon>
        <taxon>Acutalibacter</taxon>
    </lineage>
</organism>
<evidence type="ECO:0000256" key="7">
    <source>
        <dbReference type="HAMAP-Rule" id="MF_00945"/>
    </source>
</evidence>
<dbReference type="InterPro" id="IPR025249">
    <property type="entry name" value="TF_NusA_KH_1st"/>
</dbReference>
<gene>
    <name evidence="7 10" type="primary">nusA</name>
    <name evidence="9" type="ORF">ADH66_18640</name>
    <name evidence="10" type="ORF">I5Q82_09055</name>
</gene>
<dbReference type="Pfam" id="PF08529">
    <property type="entry name" value="NusA_N"/>
    <property type="match status" value="1"/>
</dbReference>
<dbReference type="PANTHER" id="PTHR22648:SF0">
    <property type="entry name" value="TRANSCRIPTION TERMINATION_ANTITERMINATION PROTEIN NUSA"/>
    <property type="match status" value="1"/>
</dbReference>
<dbReference type="PANTHER" id="PTHR22648">
    <property type="entry name" value="TRANSCRIPTION TERMINATION FACTOR NUSA"/>
    <property type="match status" value="1"/>
</dbReference>
<reference evidence="11" key="2">
    <citation type="submission" date="2017-05" db="EMBL/GenBank/DDBJ databases">
        <title>Improved OligoMM genomes.</title>
        <authorList>
            <person name="Garzetti D."/>
        </authorList>
    </citation>
    <scope>NUCLEOTIDE SEQUENCE [LARGE SCALE GENOMIC DNA]</scope>
    <source>
        <strain evidence="11">KB18</strain>
    </source>
</reference>